<evidence type="ECO:0000313" key="2">
    <source>
        <dbReference type="Proteomes" id="UP000708208"/>
    </source>
</evidence>
<comment type="caution">
    <text evidence="1">The sequence shown here is derived from an EMBL/GenBank/DDBJ whole genome shotgun (WGS) entry which is preliminary data.</text>
</comment>
<accession>A0A8J2L8F9</accession>
<organism evidence="1 2">
    <name type="scientific">Allacma fusca</name>
    <dbReference type="NCBI Taxonomy" id="39272"/>
    <lineage>
        <taxon>Eukaryota</taxon>
        <taxon>Metazoa</taxon>
        <taxon>Ecdysozoa</taxon>
        <taxon>Arthropoda</taxon>
        <taxon>Hexapoda</taxon>
        <taxon>Collembola</taxon>
        <taxon>Symphypleona</taxon>
        <taxon>Sminthuridae</taxon>
        <taxon>Allacma</taxon>
    </lineage>
</organism>
<proteinExistence type="predicted"/>
<dbReference type="Proteomes" id="UP000708208">
    <property type="component" value="Unassembled WGS sequence"/>
</dbReference>
<protein>
    <submittedName>
        <fullName evidence="1">Uncharacterized protein</fullName>
    </submittedName>
</protein>
<dbReference type="AlphaFoldDB" id="A0A8J2L8F9"/>
<keyword evidence="2" id="KW-1185">Reference proteome</keyword>
<gene>
    <name evidence="1" type="ORF">AFUS01_LOCUS28179</name>
</gene>
<evidence type="ECO:0000313" key="1">
    <source>
        <dbReference type="EMBL" id="CAG7817624.1"/>
    </source>
</evidence>
<name>A0A8J2L8F9_9HEXA</name>
<sequence>MNGYALDSEGRSCMENMRDPNVRNLVNKDTFDASYDNETAEFCP</sequence>
<dbReference type="EMBL" id="CAJVCH010398767">
    <property type="protein sequence ID" value="CAG7817624.1"/>
    <property type="molecule type" value="Genomic_DNA"/>
</dbReference>
<feature type="non-terminal residue" evidence="1">
    <location>
        <position position="1"/>
    </location>
</feature>
<reference evidence="1" key="1">
    <citation type="submission" date="2021-06" db="EMBL/GenBank/DDBJ databases">
        <authorList>
            <person name="Hodson N. C."/>
            <person name="Mongue J. A."/>
            <person name="Jaron S. K."/>
        </authorList>
    </citation>
    <scope>NUCLEOTIDE SEQUENCE</scope>
</reference>